<dbReference type="InterPro" id="IPR050123">
    <property type="entry name" value="Prok_molybdopt-oxidoreductase"/>
</dbReference>
<dbReference type="PROSITE" id="PS00551">
    <property type="entry name" value="MOLYBDOPTERIN_PROK_1"/>
    <property type="match status" value="1"/>
</dbReference>
<dbReference type="SUPFAM" id="SSF53706">
    <property type="entry name" value="Formate dehydrogenase/DMSO reductase, domains 1-3"/>
    <property type="match status" value="1"/>
</dbReference>
<reference evidence="12 13" key="1">
    <citation type="submission" date="2014-10" db="EMBL/GenBank/DDBJ databases">
        <title>Genome sequence of Novosphingobium malaysiense MUSC 273(T).</title>
        <authorList>
            <person name="Lee L.-H."/>
        </authorList>
    </citation>
    <scope>NUCLEOTIDE SEQUENCE [LARGE SCALE GENOMIC DNA]</scope>
    <source>
        <strain evidence="12 13">MUSC 273</strain>
    </source>
</reference>
<dbReference type="GO" id="GO:0042128">
    <property type="term" value="P:nitrate assimilation"/>
    <property type="evidence" value="ECO:0007669"/>
    <property type="project" value="UniProtKB-KW"/>
</dbReference>
<evidence type="ECO:0000256" key="2">
    <source>
        <dbReference type="ARBA" id="ARBA00001966"/>
    </source>
</evidence>
<dbReference type="PANTHER" id="PTHR43105:SF9">
    <property type="entry name" value="NADPH-FE(3+) OXIDOREDUCTASE SUBUNIT ALPHA"/>
    <property type="match status" value="1"/>
</dbReference>
<evidence type="ECO:0000256" key="3">
    <source>
        <dbReference type="ARBA" id="ARBA00008747"/>
    </source>
</evidence>
<gene>
    <name evidence="12" type="ORF">LK12_02500</name>
</gene>
<keyword evidence="13" id="KW-1185">Reference proteome</keyword>
<evidence type="ECO:0000256" key="1">
    <source>
        <dbReference type="ARBA" id="ARBA00001942"/>
    </source>
</evidence>
<keyword evidence="4" id="KW-0004">4Fe-4S</keyword>
<name>A0A0B1ZQ22_9SPHN</name>
<dbReference type="InterPro" id="IPR041957">
    <property type="entry name" value="CT_Nitrate-R-NapA-like"/>
</dbReference>
<dbReference type="Gene3D" id="2.40.40.20">
    <property type="match status" value="1"/>
</dbReference>
<evidence type="ECO:0000256" key="10">
    <source>
        <dbReference type="ARBA" id="ARBA00023063"/>
    </source>
</evidence>
<dbReference type="GO" id="GO:0046872">
    <property type="term" value="F:metal ion binding"/>
    <property type="evidence" value="ECO:0007669"/>
    <property type="project" value="UniProtKB-KW"/>
</dbReference>
<keyword evidence="9" id="KW-0411">Iron-sulfur</keyword>
<dbReference type="InterPro" id="IPR027467">
    <property type="entry name" value="MopterinOxRdtase_cofactor_BS"/>
</dbReference>
<accession>A0A0B1ZQ22</accession>
<keyword evidence="8" id="KW-0408">Iron</keyword>
<comment type="cofactor">
    <cofactor evidence="2">
        <name>[4Fe-4S] cluster</name>
        <dbReference type="ChEBI" id="CHEBI:49883"/>
    </cofactor>
</comment>
<dbReference type="Gene3D" id="1.10.10.1100">
    <property type="entry name" value="BFD-like [2Fe-2S]-binding domain"/>
    <property type="match status" value="1"/>
</dbReference>
<dbReference type="Pfam" id="PF04324">
    <property type="entry name" value="Fer2_BFD"/>
    <property type="match status" value="1"/>
</dbReference>
<dbReference type="InterPro" id="IPR009010">
    <property type="entry name" value="Asp_de-COase-like_dom_sf"/>
</dbReference>
<dbReference type="SMART" id="SM00926">
    <property type="entry name" value="Molybdop_Fe4S4"/>
    <property type="match status" value="1"/>
</dbReference>
<dbReference type="RefSeq" id="WP_039278946.1">
    <property type="nucleotide sequence ID" value="NZ_JTDI01000001.1"/>
</dbReference>
<dbReference type="STRING" id="1348853.LK12_02500"/>
<evidence type="ECO:0000259" key="11">
    <source>
        <dbReference type="PROSITE" id="PS51669"/>
    </source>
</evidence>
<evidence type="ECO:0000256" key="4">
    <source>
        <dbReference type="ARBA" id="ARBA00022485"/>
    </source>
</evidence>
<dbReference type="InterPro" id="IPR041854">
    <property type="entry name" value="BFD-like_2Fe2S-bd_dom_sf"/>
</dbReference>
<evidence type="ECO:0000256" key="8">
    <source>
        <dbReference type="ARBA" id="ARBA00023004"/>
    </source>
</evidence>
<dbReference type="CDD" id="cd02791">
    <property type="entry name" value="MopB_CT_Nitrate-R-NapA-like"/>
    <property type="match status" value="1"/>
</dbReference>
<evidence type="ECO:0000313" key="12">
    <source>
        <dbReference type="EMBL" id="KHK93220.1"/>
    </source>
</evidence>
<dbReference type="Pfam" id="PF01568">
    <property type="entry name" value="Molydop_binding"/>
    <property type="match status" value="1"/>
</dbReference>
<dbReference type="InterPro" id="IPR006656">
    <property type="entry name" value="Mopterin_OxRdtase"/>
</dbReference>
<dbReference type="PANTHER" id="PTHR43105">
    <property type="entry name" value="RESPIRATORY NITRATE REDUCTASE"/>
    <property type="match status" value="1"/>
</dbReference>
<dbReference type="GO" id="GO:0016491">
    <property type="term" value="F:oxidoreductase activity"/>
    <property type="evidence" value="ECO:0007669"/>
    <property type="project" value="UniProtKB-KW"/>
</dbReference>
<dbReference type="InterPro" id="IPR007419">
    <property type="entry name" value="BFD-like_2Fe2S-bd_dom"/>
</dbReference>
<organism evidence="12 13">
    <name type="scientific">Novosphingobium malaysiense</name>
    <dbReference type="NCBI Taxonomy" id="1348853"/>
    <lineage>
        <taxon>Bacteria</taxon>
        <taxon>Pseudomonadati</taxon>
        <taxon>Pseudomonadota</taxon>
        <taxon>Alphaproteobacteria</taxon>
        <taxon>Sphingomonadales</taxon>
        <taxon>Sphingomonadaceae</taxon>
        <taxon>Novosphingobium</taxon>
    </lineage>
</organism>
<dbReference type="GO" id="GO:1990204">
    <property type="term" value="C:oxidoreductase complex"/>
    <property type="evidence" value="ECO:0007669"/>
    <property type="project" value="UniProtKB-ARBA"/>
</dbReference>
<sequence>MGAIRTTCAYCGVGCGISAEVRGERAVAISGDRDHPANRGSLCSKGTHLGETVGLEGRLLAPMIGQGEASWDEALDLVAGRMRDCIAEHGPDSVAFYVSGQLLTEDYYAANKLMKGFIGSGNIDTNSRLCMASAVAAHTRAFGEDVVPCSYDDLDAADLVLLVGSNTAWCHPVIWQRLEKTRERRGTRIVVIDPRRTETAEQADLHIPVAPDGDVALFNALLADMKRRGLVDEEYLATHVAVDAGFWDDLSPESGIPDAIFRKLCDLVARHPRTVTLFSQGANQSVCGTDKGNAITNFHLATGRINRIGAGPFSITGQPNAMGGREVGGLANMLACHLGFSEEERAEAAAFWNAPNICTGPGLKAVDMFRAVHAGKIRFLWVMATNPAVSLPDSTFVREALARCPTVVVSDVIADTDTGRLAHVRLPAHAWGEKDGTVTNSERRISRQRALFSPPGQTRADWQIVADVAARMGWGESFAWANAAAVFREYAHMTGLAKARDKVLDLAVLAEMDDAAYADMEPFKWGGERPFAKGYPTASGKARLVAVTAPAEVTDPAFPLRLNTVRYRDQWHTMTRTGLSPALSHHRPEPLLEVHPDDASDLGLVEGGFGRVETAHGNSVYRVSLTKGQRRGEICVPMHWSDAMAGQGRSNRLPSQAVDPVSGQPGYKNGAARVTAIAPEWRAFVVRRDVLAPEGVLYWTRSRVKTGWLYELAGDGTIDLAALLPDGERLEVADTARGMRRIAVRGEDGALIAAAYVTRSGELPSRTWVAEQVGLKEASAAEVLAGRPSTPLPDRGPIVCVCHGVGEKEIALAVHDGAAAVAEVGACTRAGTNCGSCRPAIARLIATFSSLEQEAAQ</sequence>
<dbReference type="GO" id="GO:0051539">
    <property type="term" value="F:4 iron, 4 sulfur cluster binding"/>
    <property type="evidence" value="ECO:0007669"/>
    <property type="project" value="UniProtKB-KW"/>
</dbReference>
<dbReference type="GO" id="GO:0043546">
    <property type="term" value="F:molybdopterin cofactor binding"/>
    <property type="evidence" value="ECO:0007669"/>
    <property type="project" value="InterPro"/>
</dbReference>
<proteinExistence type="inferred from homology"/>
<dbReference type="GO" id="GO:0045333">
    <property type="term" value="P:cellular respiration"/>
    <property type="evidence" value="ECO:0007669"/>
    <property type="project" value="UniProtKB-ARBA"/>
</dbReference>
<dbReference type="Pfam" id="PF04879">
    <property type="entry name" value="Molybdop_Fe4S4"/>
    <property type="match status" value="1"/>
</dbReference>
<dbReference type="SUPFAM" id="SSF50692">
    <property type="entry name" value="ADC-like"/>
    <property type="match status" value="1"/>
</dbReference>
<protein>
    <submittedName>
        <fullName evidence="12">Nitrate reductase</fullName>
    </submittedName>
</protein>
<evidence type="ECO:0000256" key="6">
    <source>
        <dbReference type="ARBA" id="ARBA00022723"/>
    </source>
</evidence>
<keyword evidence="5" id="KW-0500">Molybdenum</keyword>
<evidence type="ECO:0000256" key="5">
    <source>
        <dbReference type="ARBA" id="ARBA00022505"/>
    </source>
</evidence>
<dbReference type="Pfam" id="PF00384">
    <property type="entry name" value="Molybdopterin"/>
    <property type="match status" value="1"/>
</dbReference>
<dbReference type="AlphaFoldDB" id="A0A0B1ZQ22"/>
<evidence type="ECO:0000256" key="7">
    <source>
        <dbReference type="ARBA" id="ARBA00023002"/>
    </source>
</evidence>
<dbReference type="CDD" id="cd02754">
    <property type="entry name" value="MopB_Nitrate-R-NapA-like"/>
    <property type="match status" value="1"/>
</dbReference>
<comment type="similarity">
    <text evidence="3">Belongs to the prokaryotic molybdopterin-containing oxidoreductase family. NasA/NapA/NarB subfamily.</text>
</comment>
<dbReference type="EMBL" id="JTDI01000001">
    <property type="protein sequence ID" value="KHK93220.1"/>
    <property type="molecule type" value="Genomic_DNA"/>
</dbReference>
<keyword evidence="6" id="KW-0479">Metal-binding</keyword>
<comment type="cofactor">
    <cofactor evidence="1">
        <name>Mo-bis(molybdopterin guanine dinucleotide)</name>
        <dbReference type="ChEBI" id="CHEBI:60539"/>
    </cofactor>
</comment>
<evidence type="ECO:0000313" key="13">
    <source>
        <dbReference type="Proteomes" id="UP000031057"/>
    </source>
</evidence>
<keyword evidence="7" id="KW-0560">Oxidoreductase</keyword>
<keyword evidence="10" id="KW-0534">Nitrate assimilation</keyword>
<dbReference type="GO" id="GO:0016020">
    <property type="term" value="C:membrane"/>
    <property type="evidence" value="ECO:0007669"/>
    <property type="project" value="TreeGrafter"/>
</dbReference>
<feature type="domain" description="4Fe-4S Mo/W bis-MGD-type" evidence="11">
    <location>
        <begin position="1"/>
        <end position="57"/>
    </location>
</feature>
<dbReference type="Proteomes" id="UP000031057">
    <property type="component" value="Unassembled WGS sequence"/>
</dbReference>
<comment type="caution">
    <text evidence="12">The sequence shown here is derived from an EMBL/GenBank/DDBJ whole genome shotgun (WGS) entry which is preliminary data.</text>
</comment>
<evidence type="ECO:0000256" key="9">
    <source>
        <dbReference type="ARBA" id="ARBA00023014"/>
    </source>
</evidence>
<dbReference type="Gene3D" id="2.20.25.90">
    <property type="entry name" value="ADC-like domains"/>
    <property type="match status" value="1"/>
</dbReference>
<dbReference type="OrthoDB" id="9816402at2"/>
<dbReference type="PROSITE" id="PS51669">
    <property type="entry name" value="4FE4S_MOW_BIS_MGD"/>
    <property type="match status" value="1"/>
</dbReference>
<dbReference type="InterPro" id="IPR006657">
    <property type="entry name" value="MoPterin_dinucl-bd_dom"/>
</dbReference>
<dbReference type="Gene3D" id="3.40.228.10">
    <property type="entry name" value="Dimethylsulfoxide Reductase, domain 2"/>
    <property type="match status" value="1"/>
</dbReference>
<dbReference type="InterPro" id="IPR006963">
    <property type="entry name" value="Mopterin_OxRdtase_4Fe-4S_dom"/>
</dbReference>
<dbReference type="Gene3D" id="3.40.50.740">
    <property type="match status" value="1"/>
</dbReference>